<feature type="active site" description="GMP-histidine intermediate" evidence="9">
    <location>
        <position position="480"/>
    </location>
</feature>
<feature type="region of interest" description="Disordered" evidence="12">
    <location>
        <begin position="104"/>
        <end position="126"/>
    </location>
</feature>
<keyword evidence="2 14" id="KW-0436">Ligase</keyword>
<dbReference type="GO" id="GO:0170057">
    <property type="term" value="F:RNA ligase (GTP) activity"/>
    <property type="evidence" value="ECO:0007669"/>
    <property type="project" value="UniProtKB-EC"/>
</dbReference>
<dbReference type="Gene3D" id="3.90.1860.10">
    <property type="entry name" value="tRNA-splicing ligase RtcB"/>
    <property type="match status" value="1"/>
</dbReference>
<feature type="binding site" evidence="11">
    <location>
        <position position="343"/>
    </location>
    <ligand>
        <name>Mn(2+)</name>
        <dbReference type="ChEBI" id="CHEBI:29035"/>
        <label>2</label>
    </ligand>
</feature>
<dbReference type="AlphaFoldDB" id="A0A451AF94"/>
<feature type="binding site" evidence="11">
    <location>
        <position position="249"/>
    </location>
    <ligand>
        <name>Mn(2+)</name>
        <dbReference type="ChEBI" id="CHEBI:29035"/>
        <label>1</label>
    </ligand>
</feature>
<evidence type="ECO:0000256" key="6">
    <source>
        <dbReference type="ARBA" id="ARBA00023134"/>
    </source>
</evidence>
<comment type="cofactor">
    <cofactor evidence="11">
        <name>Mn(2+)</name>
        <dbReference type="ChEBI" id="CHEBI:29035"/>
    </cofactor>
    <text evidence="11">Binds 2 manganese ions per subunit.</text>
</comment>
<keyword evidence="6 10" id="KW-0342">GTP-binding</keyword>
<evidence type="ECO:0000256" key="3">
    <source>
        <dbReference type="ARBA" id="ARBA00022723"/>
    </source>
</evidence>
<feature type="binding site" evidence="11">
    <location>
        <position position="326"/>
    </location>
    <ligand>
        <name>Mn(2+)</name>
        <dbReference type="ChEBI" id="CHEBI:29035"/>
        <label>1</label>
    </ligand>
</feature>
<feature type="binding site" evidence="10">
    <location>
        <begin position="325"/>
        <end position="329"/>
    </location>
    <ligand>
        <name>GMP</name>
        <dbReference type="ChEBI" id="CHEBI:58115"/>
    </ligand>
</feature>
<comment type="catalytic activity">
    <reaction evidence="8">
        <text>a 3'-end 3'-phospho-ribonucleotide-RNA + a 5'-end dephospho-ribonucleoside-RNA + GTP = a ribonucleotidyl-ribonucleotide-RNA + GMP + diphosphate</text>
        <dbReference type="Rhea" id="RHEA:68076"/>
        <dbReference type="Rhea" id="RHEA-COMP:10463"/>
        <dbReference type="Rhea" id="RHEA-COMP:13936"/>
        <dbReference type="Rhea" id="RHEA-COMP:17355"/>
        <dbReference type="ChEBI" id="CHEBI:33019"/>
        <dbReference type="ChEBI" id="CHEBI:37565"/>
        <dbReference type="ChEBI" id="CHEBI:58115"/>
        <dbReference type="ChEBI" id="CHEBI:83062"/>
        <dbReference type="ChEBI" id="CHEBI:138284"/>
        <dbReference type="ChEBI" id="CHEBI:173118"/>
        <dbReference type="EC" id="6.5.1.8"/>
    </reaction>
</comment>
<evidence type="ECO:0000256" key="4">
    <source>
        <dbReference type="ARBA" id="ARBA00022741"/>
    </source>
</evidence>
<dbReference type="Pfam" id="PF01139">
    <property type="entry name" value="RtcB"/>
    <property type="match status" value="2"/>
</dbReference>
<name>A0A451AF94_9GAMM</name>
<evidence type="ECO:0000256" key="7">
    <source>
        <dbReference type="ARBA" id="ARBA00023211"/>
    </source>
</evidence>
<feature type="compositionally biased region" description="Polar residues" evidence="12">
    <location>
        <begin position="104"/>
        <end position="125"/>
    </location>
</feature>
<evidence type="ECO:0000256" key="8">
    <source>
        <dbReference type="ARBA" id="ARBA00047746"/>
    </source>
</evidence>
<feature type="domain" description="DUS-like FMN-binding" evidence="13">
    <location>
        <begin position="15"/>
        <end position="83"/>
    </location>
</feature>
<proteinExistence type="predicted"/>
<gene>
    <name evidence="14" type="ORF">BECKTUN1418D_GA0071000_12772</name>
</gene>
<dbReference type="GO" id="GO:0005525">
    <property type="term" value="F:GTP binding"/>
    <property type="evidence" value="ECO:0007669"/>
    <property type="project" value="UniProtKB-KW"/>
</dbReference>
<dbReference type="GO" id="GO:0042245">
    <property type="term" value="P:RNA repair"/>
    <property type="evidence" value="ECO:0007669"/>
    <property type="project" value="UniProtKB-KW"/>
</dbReference>
<dbReference type="InterPro" id="IPR013785">
    <property type="entry name" value="Aldolase_TIM"/>
</dbReference>
<feature type="binding site" evidence="10">
    <location>
        <begin position="456"/>
        <end position="459"/>
    </location>
    <ligand>
        <name>GMP</name>
        <dbReference type="ChEBI" id="CHEBI:58115"/>
    </ligand>
</feature>
<organism evidence="14">
    <name type="scientific">Candidatus Kentrum sp. TUN</name>
    <dbReference type="NCBI Taxonomy" id="2126343"/>
    <lineage>
        <taxon>Bacteria</taxon>
        <taxon>Pseudomonadati</taxon>
        <taxon>Pseudomonadota</taxon>
        <taxon>Gammaproteobacteria</taxon>
        <taxon>Candidatus Kentrum</taxon>
    </lineage>
</organism>
<dbReference type="EC" id="6.5.1.8" evidence="1"/>
<keyword evidence="7 11" id="KW-0464">Manganese</keyword>
<feature type="binding site" evidence="10">
    <location>
        <begin position="480"/>
        <end position="483"/>
    </location>
    <ligand>
        <name>GMP</name>
        <dbReference type="ChEBI" id="CHEBI:58115"/>
    </ligand>
</feature>
<dbReference type="Pfam" id="PF01207">
    <property type="entry name" value="Dus"/>
    <property type="match status" value="1"/>
</dbReference>
<evidence type="ECO:0000256" key="1">
    <source>
        <dbReference type="ARBA" id="ARBA00012726"/>
    </source>
</evidence>
<keyword evidence="3 11" id="KW-0479">Metal-binding</keyword>
<accession>A0A451AF94</accession>
<evidence type="ECO:0000256" key="9">
    <source>
        <dbReference type="PIRSR" id="PIRSR601233-1"/>
    </source>
</evidence>
<dbReference type="PANTHER" id="PTHR43749">
    <property type="entry name" value="RNA-SPLICING LIGASE RTCB"/>
    <property type="match status" value="1"/>
</dbReference>
<evidence type="ECO:0000256" key="12">
    <source>
        <dbReference type="SAM" id="MobiDB-lite"/>
    </source>
</evidence>
<evidence type="ECO:0000256" key="2">
    <source>
        <dbReference type="ARBA" id="ARBA00022598"/>
    </source>
</evidence>
<keyword evidence="4 10" id="KW-0547">Nucleotide-binding</keyword>
<feature type="binding site" evidence="11">
    <location>
        <position position="428"/>
    </location>
    <ligand>
        <name>Mn(2+)</name>
        <dbReference type="ChEBI" id="CHEBI:29035"/>
        <label>2</label>
    </ligand>
</feature>
<dbReference type="GO" id="GO:0006281">
    <property type="term" value="P:DNA repair"/>
    <property type="evidence" value="ECO:0007669"/>
    <property type="project" value="TreeGrafter"/>
</dbReference>
<dbReference type="InterPro" id="IPR036025">
    <property type="entry name" value="RtcB-like_sf"/>
</dbReference>
<feature type="binding site" evidence="10">
    <location>
        <begin position="428"/>
        <end position="429"/>
    </location>
    <ligand>
        <name>GMP</name>
        <dbReference type="ChEBI" id="CHEBI:58115"/>
    </ligand>
</feature>
<protein>
    <recommendedName>
        <fullName evidence="1">3'-phosphate/5'-hydroxy nucleic acid ligase</fullName>
        <ecNumber evidence="1">6.5.1.8</ecNumber>
    </recommendedName>
</protein>
<evidence type="ECO:0000256" key="5">
    <source>
        <dbReference type="ARBA" id="ARBA00022800"/>
    </source>
</evidence>
<dbReference type="GO" id="GO:0006396">
    <property type="term" value="P:RNA processing"/>
    <property type="evidence" value="ECO:0007669"/>
    <property type="project" value="InterPro"/>
</dbReference>
<feature type="binding site" evidence="10">
    <location>
        <position position="550"/>
    </location>
    <ligand>
        <name>GMP</name>
        <dbReference type="ChEBI" id="CHEBI:58115"/>
    </ligand>
</feature>
<dbReference type="InterPro" id="IPR035587">
    <property type="entry name" value="DUS-like_FMN-bd"/>
</dbReference>
<evidence type="ECO:0000256" key="10">
    <source>
        <dbReference type="PIRSR" id="PIRSR601233-2"/>
    </source>
</evidence>
<dbReference type="PANTHER" id="PTHR43749:SF2">
    <property type="entry name" value="RNA-SPLICING LIGASE RTCB"/>
    <property type="match status" value="1"/>
</dbReference>
<dbReference type="InterPro" id="IPR052915">
    <property type="entry name" value="RtcB-like"/>
</dbReference>
<dbReference type="GO" id="GO:0003909">
    <property type="term" value="F:DNA ligase activity"/>
    <property type="evidence" value="ECO:0007669"/>
    <property type="project" value="TreeGrafter"/>
</dbReference>
<dbReference type="SUPFAM" id="SSF51395">
    <property type="entry name" value="FMN-linked oxidoreductases"/>
    <property type="match status" value="1"/>
</dbReference>
<evidence type="ECO:0000256" key="11">
    <source>
        <dbReference type="PIRSR" id="PIRSR601233-3"/>
    </source>
</evidence>
<dbReference type="Gene3D" id="3.20.20.70">
    <property type="entry name" value="Aldolase class I"/>
    <property type="match status" value="1"/>
</dbReference>
<keyword evidence="5" id="KW-0692">RNA repair</keyword>
<dbReference type="EMBL" id="CAADFX010000277">
    <property type="protein sequence ID" value="VFK64634.1"/>
    <property type="molecule type" value="Genomic_DNA"/>
</dbReference>
<dbReference type="InterPro" id="IPR001233">
    <property type="entry name" value="RtcB"/>
</dbReference>
<evidence type="ECO:0000259" key="13">
    <source>
        <dbReference type="Pfam" id="PF01207"/>
    </source>
</evidence>
<dbReference type="GO" id="GO:0030145">
    <property type="term" value="F:manganese ion binding"/>
    <property type="evidence" value="ECO:0007669"/>
    <property type="project" value="TreeGrafter"/>
</dbReference>
<feature type="binding site" evidence="10">
    <location>
        <position position="463"/>
    </location>
    <ligand>
        <name>GMP</name>
        <dbReference type="ChEBI" id="CHEBI:58115"/>
    </ligand>
</feature>
<dbReference type="SUPFAM" id="SSF103365">
    <property type="entry name" value="Hypothetical protein PH1602"/>
    <property type="match status" value="1"/>
</dbReference>
<reference evidence="14" key="1">
    <citation type="submission" date="2019-02" db="EMBL/GenBank/DDBJ databases">
        <authorList>
            <person name="Gruber-Vodicka R. H."/>
            <person name="Seah K. B. B."/>
        </authorList>
    </citation>
    <scope>NUCLEOTIDE SEQUENCE</scope>
    <source>
        <strain evidence="14">BECK_BY1</strain>
    </source>
</reference>
<sequence length="551" mass="61145">MNSFFCGLSLAIPSLYTEIITTGALLRGDRARFPAFDPFEHPVALQLGGGDLMVLAECARLIDYHGYNRINLDCGCPSPRVQLGSSVPVYWRNRYSWLDVSRRCNGQSPSRLRSRRGSASTSGIPSRSLPKFLDKFRETVIIRSKREIFRSLSNQSPKISRFDRDDNFILQFWCCAALCSTRRKRMDKKIKIYANDPDAGAIEQFYNAMEQDYSVRGALMADAHKGYSLPIGGVIATDGVIVPAWVGYDIGCGMCALPTSFSSDVVRKNSQRIFHKIYKRVPVGFSVNRDPVACSLVPDQLTKPGRKAFEKRKGFHALGSLGGGNHFIEVGSDESNTIWIVIHSGSRGIGHGIATEYMRIASGTGKVKEGHYGLRTDSDDGLAYINDMEWALAFALFNRMEIMTRVVEVIGSCCSGDADWASLINRNHNHAEKRDGLWIHRKGATHAEVDMMGVIPGNMRDGSFIIRGKGNPDSLYSSSHGAGRTMSRRQAKTQLDIGEFLDEMRNVAARVEQATLDEAPGAYKDIFEVIRLQSELFDVVAHVLPIINIKG</sequence>
<evidence type="ECO:0000313" key="14">
    <source>
        <dbReference type="EMBL" id="VFK64634.1"/>
    </source>
</evidence>